<dbReference type="InterPro" id="IPR036374">
    <property type="entry name" value="OxRdtase_Mopterin-bd_sf"/>
</dbReference>
<dbReference type="Proteomes" id="UP000293300">
    <property type="component" value="Unassembled WGS sequence"/>
</dbReference>
<evidence type="ECO:0000313" key="2">
    <source>
        <dbReference type="Proteomes" id="UP000293300"/>
    </source>
</evidence>
<evidence type="ECO:0000313" key="1">
    <source>
        <dbReference type="EMBL" id="TBX65574.1"/>
    </source>
</evidence>
<dbReference type="EMBL" id="SJPE01000018">
    <property type="protein sequence ID" value="TBX65574.1"/>
    <property type="molecule type" value="Genomic_DNA"/>
</dbReference>
<comment type="caution">
    <text evidence="1">The sequence shown here is derived from an EMBL/GenBank/DDBJ whole genome shotgun (WGS) entry which is preliminary data.</text>
</comment>
<dbReference type="SUPFAM" id="SSF56524">
    <property type="entry name" value="Oxidoreductase molybdopterin-binding domain"/>
    <property type="match status" value="1"/>
</dbReference>
<reference evidence="1 2" key="1">
    <citation type="submission" date="2019-02" db="EMBL/GenBank/DDBJ databases">
        <title>Flavobacterium sp. RD-2-33 isolated from forest soil.</title>
        <authorList>
            <person name="Chaudhary D.K."/>
        </authorList>
    </citation>
    <scope>NUCLEOTIDE SEQUENCE [LARGE SCALE GENOMIC DNA]</scope>
    <source>
        <strain evidence="1 2">RD-2-33</strain>
    </source>
</reference>
<dbReference type="AlphaFoldDB" id="A0A4Q9YSK1"/>
<dbReference type="OrthoDB" id="5366082at2"/>
<organism evidence="1 2">
    <name type="scientific">Flavobacterium silvisoli</name>
    <dbReference type="NCBI Taxonomy" id="2529433"/>
    <lineage>
        <taxon>Bacteria</taxon>
        <taxon>Pseudomonadati</taxon>
        <taxon>Bacteroidota</taxon>
        <taxon>Flavobacteriia</taxon>
        <taxon>Flavobacteriales</taxon>
        <taxon>Flavobacteriaceae</taxon>
        <taxon>Flavobacterium</taxon>
    </lineage>
</organism>
<accession>A0A4Q9YSK1</accession>
<dbReference type="Gene3D" id="3.90.420.10">
    <property type="entry name" value="Oxidoreductase, molybdopterin-binding domain"/>
    <property type="match status" value="1"/>
</dbReference>
<gene>
    <name evidence="1" type="ORF">EZL74_11895</name>
</gene>
<dbReference type="RefSeq" id="WP_131476844.1">
    <property type="nucleotide sequence ID" value="NZ_SJPE01000018.1"/>
</dbReference>
<keyword evidence="2" id="KW-1185">Reference proteome</keyword>
<protein>
    <submittedName>
        <fullName evidence="1">Molybdopterin-binding protein</fullName>
    </submittedName>
</protein>
<proteinExistence type="predicted"/>
<name>A0A4Q9YSK1_9FLAO</name>
<sequence>MKKIPLIILLFSVIGLSVKAQRPIQPTDLLTVFGKVKSEQKITLKLLDSFPKQKVKDLILYNHKGEIKDTVQNMKGVLLKEILAKVDYVYEKPKNLNTFYFVCTASDGYKVVFSWNEIYNTEVGNNLYFITEMKGKSIKDSDQRILLIATSDLKAGRRYVKGLESIEVKQVE</sequence>